<feature type="chain" id="PRO_5005284481" description="Transmembrane protein" evidence="2">
    <location>
        <begin position="20"/>
        <end position="328"/>
    </location>
</feature>
<evidence type="ECO:0008006" key="5">
    <source>
        <dbReference type="Google" id="ProtNLM"/>
    </source>
</evidence>
<feature type="transmembrane region" description="Helical" evidence="1">
    <location>
        <begin position="216"/>
        <end position="246"/>
    </location>
</feature>
<keyword evidence="1" id="KW-1133">Transmembrane helix</keyword>
<proteinExistence type="predicted"/>
<evidence type="ECO:0000256" key="2">
    <source>
        <dbReference type="SAM" id="SignalP"/>
    </source>
</evidence>
<evidence type="ECO:0000313" key="4">
    <source>
        <dbReference type="Proteomes" id="UP000054565"/>
    </source>
</evidence>
<protein>
    <recommendedName>
        <fullName evidence="5">Transmembrane protein</fullName>
    </recommendedName>
</protein>
<keyword evidence="1" id="KW-0472">Membrane</keyword>
<dbReference type="Proteomes" id="UP000054565">
    <property type="component" value="Unassembled WGS sequence"/>
</dbReference>
<feature type="signal peptide" evidence="2">
    <location>
        <begin position="1"/>
        <end position="19"/>
    </location>
</feature>
<reference evidence="4" key="1">
    <citation type="journal article" date="2010" name="Genome Res.">
        <title>Population genomic sequencing of Coccidioides fungi reveals recent hybridization and transposon control.</title>
        <authorList>
            <person name="Neafsey D.E."/>
            <person name="Barker B.M."/>
            <person name="Sharpton T.J."/>
            <person name="Stajich J.E."/>
            <person name="Park D.J."/>
            <person name="Whiston E."/>
            <person name="Hung C.-Y."/>
            <person name="McMahan C."/>
            <person name="White J."/>
            <person name="Sykes S."/>
            <person name="Heiman D."/>
            <person name="Young S."/>
            <person name="Zeng Q."/>
            <person name="Abouelleil A."/>
            <person name="Aftuck L."/>
            <person name="Bessette D."/>
            <person name="Brown A."/>
            <person name="FitzGerald M."/>
            <person name="Lui A."/>
            <person name="Macdonald J.P."/>
            <person name="Priest M."/>
            <person name="Orbach M.J."/>
            <person name="Galgiani J.N."/>
            <person name="Kirkland T.N."/>
            <person name="Cole G.T."/>
            <person name="Birren B.W."/>
            <person name="Henn M.R."/>
            <person name="Taylor J.W."/>
            <person name="Rounsley S.D."/>
        </authorList>
    </citation>
    <scope>NUCLEOTIDE SEQUENCE [LARGE SCALE GENOMIC DNA]</scope>
    <source>
        <strain evidence="4">RMSCC 2394</strain>
    </source>
</reference>
<evidence type="ECO:0000256" key="1">
    <source>
        <dbReference type="SAM" id="Phobius"/>
    </source>
</evidence>
<organism evidence="3 4">
    <name type="scientific">Coccidioides immitis RMSCC 2394</name>
    <dbReference type="NCBI Taxonomy" id="404692"/>
    <lineage>
        <taxon>Eukaryota</taxon>
        <taxon>Fungi</taxon>
        <taxon>Dikarya</taxon>
        <taxon>Ascomycota</taxon>
        <taxon>Pezizomycotina</taxon>
        <taxon>Eurotiomycetes</taxon>
        <taxon>Eurotiomycetidae</taxon>
        <taxon>Onygenales</taxon>
        <taxon>Onygenaceae</taxon>
        <taxon>Coccidioides</taxon>
    </lineage>
</organism>
<evidence type="ECO:0000313" key="3">
    <source>
        <dbReference type="EMBL" id="KMP00206.1"/>
    </source>
</evidence>
<gene>
    <name evidence="3" type="ORF">CIRG_00348</name>
</gene>
<accession>A0A0J6XVJ8</accession>
<sequence>MWLVRLYCSLFLLLPVVLAAPLSQWLLSAVTTRWSQHGSGASARVTWRQSMLLEGKHRYTGDGSEVAPTLEVLTRAEKSRPGDRWPYEFSSLTPEMVSGLDSSEDNKDVVFRSSEPQLGLDSPSSDLGRVEEHSAPSVSAFTSEHALEENKIQETSMRVVKFRYVTLFSREKEQSALASPFPELEDLFSFSESVDLNECKGLSSIIVWISARPLRAWTAVFVLMFVLFILSVIIVETTTALANLVISTWKTRNSKGIRLDGAEQKLSAVLRLSMPIKPCKAEETGLWSDLPGYISPSWNGTAVYDYLNLIPFKFTTAPHRECPKSLFF</sequence>
<dbReference type="OrthoDB" id="4207419at2759"/>
<keyword evidence="1" id="KW-0812">Transmembrane</keyword>
<dbReference type="EMBL" id="DS028093">
    <property type="protein sequence ID" value="KMP00206.1"/>
    <property type="molecule type" value="Genomic_DNA"/>
</dbReference>
<dbReference type="AlphaFoldDB" id="A0A0J6XVJ8"/>
<name>A0A0J6XVJ8_COCIT</name>
<keyword evidence="2" id="KW-0732">Signal</keyword>